<dbReference type="EMBL" id="KB445552">
    <property type="protein sequence ID" value="EMC98790.1"/>
    <property type="molecule type" value="Genomic_DNA"/>
</dbReference>
<dbReference type="AlphaFoldDB" id="M2NI72"/>
<evidence type="ECO:0000313" key="2">
    <source>
        <dbReference type="EMBL" id="EMC98790.1"/>
    </source>
</evidence>
<sequence>MKENDRRAGTEELLLPQGGSETVDHAAGSAQLGPSARRQARVFLGGNKLGSIANCISANHDRRVHALIGAMITNTGDVVH</sequence>
<feature type="region of interest" description="Disordered" evidence="1">
    <location>
        <begin position="1"/>
        <end position="34"/>
    </location>
</feature>
<organism evidence="2 3">
    <name type="scientific">Baudoinia panamericana (strain UAMH 10762)</name>
    <name type="common">Angels' share fungus</name>
    <name type="synonym">Baudoinia compniacensis (strain UAMH 10762)</name>
    <dbReference type="NCBI Taxonomy" id="717646"/>
    <lineage>
        <taxon>Eukaryota</taxon>
        <taxon>Fungi</taxon>
        <taxon>Dikarya</taxon>
        <taxon>Ascomycota</taxon>
        <taxon>Pezizomycotina</taxon>
        <taxon>Dothideomycetes</taxon>
        <taxon>Dothideomycetidae</taxon>
        <taxon>Mycosphaerellales</taxon>
        <taxon>Teratosphaeriaceae</taxon>
        <taxon>Baudoinia</taxon>
    </lineage>
</organism>
<keyword evidence="3" id="KW-1185">Reference proteome</keyword>
<protein>
    <submittedName>
        <fullName evidence="2">Uncharacterized protein</fullName>
    </submittedName>
</protein>
<evidence type="ECO:0000313" key="3">
    <source>
        <dbReference type="Proteomes" id="UP000011761"/>
    </source>
</evidence>
<dbReference type="KEGG" id="bcom:BAUCODRAFT_380484"/>
<dbReference type="Proteomes" id="UP000011761">
    <property type="component" value="Unassembled WGS sequence"/>
</dbReference>
<proteinExistence type="predicted"/>
<dbReference type="HOGENOM" id="CLU_2589360_0_0_1"/>
<dbReference type="GeneID" id="19113419"/>
<accession>M2NI72</accession>
<gene>
    <name evidence="2" type="ORF">BAUCODRAFT_380484</name>
</gene>
<evidence type="ECO:0000256" key="1">
    <source>
        <dbReference type="SAM" id="MobiDB-lite"/>
    </source>
</evidence>
<reference evidence="2 3" key="1">
    <citation type="journal article" date="2012" name="PLoS Pathog.">
        <title>Diverse lifestyles and strategies of plant pathogenesis encoded in the genomes of eighteen Dothideomycetes fungi.</title>
        <authorList>
            <person name="Ohm R.A."/>
            <person name="Feau N."/>
            <person name="Henrissat B."/>
            <person name="Schoch C.L."/>
            <person name="Horwitz B.A."/>
            <person name="Barry K.W."/>
            <person name="Condon B.J."/>
            <person name="Copeland A.C."/>
            <person name="Dhillon B."/>
            <person name="Glaser F."/>
            <person name="Hesse C.N."/>
            <person name="Kosti I."/>
            <person name="LaButti K."/>
            <person name="Lindquist E.A."/>
            <person name="Lucas S."/>
            <person name="Salamov A.A."/>
            <person name="Bradshaw R.E."/>
            <person name="Ciuffetti L."/>
            <person name="Hamelin R.C."/>
            <person name="Kema G.H.J."/>
            <person name="Lawrence C."/>
            <person name="Scott J.A."/>
            <person name="Spatafora J.W."/>
            <person name="Turgeon B.G."/>
            <person name="de Wit P.J.G.M."/>
            <person name="Zhong S."/>
            <person name="Goodwin S.B."/>
            <person name="Grigoriev I.V."/>
        </authorList>
    </citation>
    <scope>NUCLEOTIDE SEQUENCE [LARGE SCALE GENOMIC DNA]</scope>
    <source>
        <strain evidence="2 3">UAMH 10762</strain>
    </source>
</reference>
<name>M2NI72_BAUPA</name>
<feature type="compositionally biased region" description="Basic and acidic residues" evidence="1">
    <location>
        <begin position="1"/>
        <end position="10"/>
    </location>
</feature>
<dbReference type="RefSeq" id="XP_007673936.1">
    <property type="nucleotide sequence ID" value="XM_007675746.1"/>
</dbReference>